<dbReference type="PANTHER" id="PTHR19372:SF7">
    <property type="entry name" value="SULFITE OXIDASE, MITOCHONDRIAL"/>
    <property type="match status" value="1"/>
</dbReference>
<feature type="transmembrane region" description="Helical" evidence="2">
    <location>
        <begin position="27"/>
        <end position="52"/>
    </location>
</feature>
<dbReference type="SUPFAM" id="SSF81296">
    <property type="entry name" value="E set domains"/>
    <property type="match status" value="1"/>
</dbReference>
<dbReference type="Gene3D" id="3.90.420.10">
    <property type="entry name" value="Oxidoreductase, molybdopterin-binding domain"/>
    <property type="match status" value="1"/>
</dbReference>
<gene>
    <name evidence="4" type="ORF">FMM08_21645</name>
</gene>
<dbReference type="InterPro" id="IPR014756">
    <property type="entry name" value="Ig_E-set"/>
</dbReference>
<dbReference type="Proteomes" id="UP000321234">
    <property type="component" value="Unassembled WGS sequence"/>
</dbReference>
<dbReference type="InterPro" id="IPR000572">
    <property type="entry name" value="OxRdtase_Mopterin-bd_dom"/>
</dbReference>
<keyword evidence="2" id="KW-1133">Transmembrane helix</keyword>
<evidence type="ECO:0000256" key="2">
    <source>
        <dbReference type="SAM" id="Phobius"/>
    </source>
</evidence>
<feature type="transmembrane region" description="Helical" evidence="2">
    <location>
        <begin position="194"/>
        <end position="216"/>
    </location>
</feature>
<dbReference type="GO" id="GO:0043546">
    <property type="term" value="F:molybdopterin cofactor binding"/>
    <property type="evidence" value="ECO:0007669"/>
    <property type="project" value="TreeGrafter"/>
</dbReference>
<evidence type="ECO:0000256" key="1">
    <source>
        <dbReference type="SAM" id="MobiDB-lite"/>
    </source>
</evidence>
<feature type="domain" description="Oxidoreductase molybdopterin-binding" evidence="3">
    <location>
        <begin position="269"/>
        <end position="420"/>
    </location>
</feature>
<protein>
    <submittedName>
        <fullName evidence="4">Molybdopterin-dependent oxidoreductase</fullName>
    </submittedName>
</protein>
<organism evidence="4 5">
    <name type="scientific">Quadrisphaera setariae</name>
    <dbReference type="NCBI Taxonomy" id="2593304"/>
    <lineage>
        <taxon>Bacteria</taxon>
        <taxon>Bacillati</taxon>
        <taxon>Actinomycetota</taxon>
        <taxon>Actinomycetes</taxon>
        <taxon>Kineosporiales</taxon>
        <taxon>Kineosporiaceae</taxon>
        <taxon>Quadrisphaera</taxon>
    </lineage>
</organism>
<dbReference type="GO" id="GO:0008482">
    <property type="term" value="F:sulfite oxidase activity"/>
    <property type="evidence" value="ECO:0007669"/>
    <property type="project" value="TreeGrafter"/>
</dbReference>
<dbReference type="RefSeq" id="WP_147928425.1">
    <property type="nucleotide sequence ID" value="NZ_VKAC01000018.1"/>
</dbReference>
<feature type="transmembrane region" description="Helical" evidence="2">
    <location>
        <begin position="145"/>
        <end position="163"/>
    </location>
</feature>
<feature type="transmembrane region" description="Helical" evidence="2">
    <location>
        <begin position="118"/>
        <end position="139"/>
    </location>
</feature>
<feature type="compositionally biased region" description="Polar residues" evidence="1">
    <location>
        <begin position="541"/>
        <end position="550"/>
    </location>
</feature>
<keyword evidence="5" id="KW-1185">Reference proteome</keyword>
<feature type="transmembrane region" description="Helical" evidence="2">
    <location>
        <begin position="91"/>
        <end position="111"/>
    </location>
</feature>
<dbReference type="GO" id="GO:0006790">
    <property type="term" value="P:sulfur compound metabolic process"/>
    <property type="evidence" value="ECO:0007669"/>
    <property type="project" value="TreeGrafter"/>
</dbReference>
<proteinExistence type="predicted"/>
<dbReference type="SUPFAM" id="SSF56524">
    <property type="entry name" value="Oxidoreductase molybdopterin-binding domain"/>
    <property type="match status" value="1"/>
</dbReference>
<dbReference type="GO" id="GO:0020037">
    <property type="term" value="F:heme binding"/>
    <property type="evidence" value="ECO:0007669"/>
    <property type="project" value="TreeGrafter"/>
</dbReference>
<keyword evidence="2" id="KW-0812">Transmembrane</keyword>
<dbReference type="OrthoDB" id="9795587at2"/>
<evidence type="ECO:0000313" key="4">
    <source>
        <dbReference type="EMBL" id="TXR51743.1"/>
    </source>
</evidence>
<dbReference type="PANTHER" id="PTHR19372">
    <property type="entry name" value="SULFITE REDUCTASE"/>
    <property type="match status" value="1"/>
</dbReference>
<reference evidence="4 5" key="1">
    <citation type="submission" date="2019-07" db="EMBL/GenBank/DDBJ databases">
        <title>Quadrisphaera sp. strain DD2A genome sequencing and assembly.</title>
        <authorList>
            <person name="Kim I."/>
        </authorList>
    </citation>
    <scope>NUCLEOTIDE SEQUENCE [LARGE SCALE GENOMIC DNA]</scope>
    <source>
        <strain evidence="4 5">DD2A</strain>
    </source>
</reference>
<evidence type="ECO:0000259" key="3">
    <source>
        <dbReference type="Pfam" id="PF00174"/>
    </source>
</evidence>
<dbReference type="Pfam" id="PF00174">
    <property type="entry name" value="Oxidored_molyb"/>
    <property type="match status" value="1"/>
</dbReference>
<keyword evidence="2" id="KW-0472">Membrane</keyword>
<dbReference type="AlphaFoldDB" id="A0A5C8Z3E5"/>
<dbReference type="Gene3D" id="2.60.40.650">
    <property type="match status" value="1"/>
</dbReference>
<feature type="region of interest" description="Disordered" evidence="1">
    <location>
        <begin position="524"/>
        <end position="550"/>
    </location>
</feature>
<accession>A0A5C8Z3E5</accession>
<name>A0A5C8Z3E5_9ACTN</name>
<sequence length="550" mass="55914">MATTSSPAATPARPDQRRRRLLGGRPSTSAGVAALVGLVSAGLALGVAQLVAALVRPQSAPVLAIGSAFIDRVPPWLKDTAIRLFGTHDKLVLLGSMAVVIALLAALAGVAERWRRGAGLVLVVLFGVVAVGAAVTRAGSGPFDAAPSVLGFAVGGVALRLLVDRLVAADAAAGARSSSSSAAPVKGSPTRRSVLAATAWVAAGAAAFAAAGRALGSAARDAVAARSSLKLPAPATPASAVPAGVSNGVAGTTPYLTPNADFYRIDTALTVPSIDPSTWSLRVHGMVEEEVEISFDQLLAMPMTEERVTLTCVSNEVGGGLAGNATWLGVPIAGILERARPKAGADMVLSRSIDGFSASTPLSALTDTSRGSLLAVGMNGEPLPLEHGFPVRMVVPGLYGFVSATKWVVDLEVTRFADATAYWTTRGWSAEGPIKTASRIDVPKGFAKVSPVDGGTVAVGGVAWAQTRGISAVEVQVDDGPWQPATLAAEDGLDTWRQWSYAWDAAAAGSGPHTLRVRATDGTGAVQTGERAEPAPDGSTGWHSVSVTVA</sequence>
<dbReference type="EMBL" id="VKAC01000018">
    <property type="protein sequence ID" value="TXR51743.1"/>
    <property type="molecule type" value="Genomic_DNA"/>
</dbReference>
<comment type="caution">
    <text evidence="4">The sequence shown here is derived from an EMBL/GenBank/DDBJ whole genome shotgun (WGS) entry which is preliminary data.</text>
</comment>
<evidence type="ECO:0000313" key="5">
    <source>
        <dbReference type="Proteomes" id="UP000321234"/>
    </source>
</evidence>
<dbReference type="InterPro" id="IPR036374">
    <property type="entry name" value="OxRdtase_Mopterin-bd_sf"/>
</dbReference>